<keyword evidence="2" id="KW-1185">Reference proteome</keyword>
<dbReference type="AlphaFoldDB" id="A0A2T0S5C0"/>
<accession>A0A2T0S5C0</accession>
<organism evidence="1 2">
    <name type="scientific">Spirosoma oryzae</name>
    <dbReference type="NCBI Taxonomy" id="1469603"/>
    <lineage>
        <taxon>Bacteria</taxon>
        <taxon>Pseudomonadati</taxon>
        <taxon>Bacteroidota</taxon>
        <taxon>Cytophagia</taxon>
        <taxon>Cytophagales</taxon>
        <taxon>Cytophagaceae</taxon>
        <taxon>Spirosoma</taxon>
    </lineage>
</organism>
<dbReference type="Proteomes" id="UP000238375">
    <property type="component" value="Unassembled WGS sequence"/>
</dbReference>
<protein>
    <submittedName>
        <fullName evidence="1">Uncharacterized protein</fullName>
    </submittedName>
</protein>
<comment type="caution">
    <text evidence="1">The sequence shown here is derived from an EMBL/GenBank/DDBJ whole genome shotgun (WGS) entry which is preliminary data.</text>
</comment>
<gene>
    <name evidence="1" type="ORF">CLV58_12848</name>
</gene>
<sequence>MNLERYPLKAEDSLTVFEFISEGPNGLVHKLIQFQPASYFKVYNLAFGDKNEATGEIDDLAVSNNRDTEKVLATVVTALYAFFDKHPDAYVYATGSTSARTRLYRMGITRFYEEITRDFELYGQIGDEFVDFRVGVEYAGFLALRKLN</sequence>
<reference evidence="1 2" key="1">
    <citation type="submission" date="2018-03" db="EMBL/GenBank/DDBJ databases">
        <title>Genomic Encyclopedia of Archaeal and Bacterial Type Strains, Phase II (KMG-II): from individual species to whole genera.</title>
        <authorList>
            <person name="Goeker M."/>
        </authorList>
    </citation>
    <scope>NUCLEOTIDE SEQUENCE [LARGE SCALE GENOMIC DNA]</scope>
    <source>
        <strain evidence="1 2">DSM 28354</strain>
    </source>
</reference>
<dbReference type="OrthoDB" id="1343312at2"/>
<proteinExistence type="predicted"/>
<evidence type="ECO:0000313" key="2">
    <source>
        <dbReference type="Proteomes" id="UP000238375"/>
    </source>
</evidence>
<dbReference type="Pfam" id="PF22028">
    <property type="entry name" value="DUF6934"/>
    <property type="match status" value="1"/>
</dbReference>
<evidence type="ECO:0000313" key="1">
    <source>
        <dbReference type="EMBL" id="PRY28631.1"/>
    </source>
</evidence>
<dbReference type="InterPro" id="IPR053865">
    <property type="entry name" value="DUF6934"/>
</dbReference>
<dbReference type="EMBL" id="PVTE01000028">
    <property type="protein sequence ID" value="PRY28631.1"/>
    <property type="molecule type" value="Genomic_DNA"/>
</dbReference>
<dbReference type="RefSeq" id="WP_106140282.1">
    <property type="nucleotide sequence ID" value="NZ_PVTE01000028.1"/>
</dbReference>
<name>A0A2T0S5C0_9BACT</name>